<proteinExistence type="predicted"/>
<feature type="domain" description="Fibronectin type-III" evidence="1">
    <location>
        <begin position="3"/>
        <end position="97"/>
    </location>
</feature>
<reference evidence="2" key="2">
    <citation type="submission" date="2020-11" db="EMBL/GenBank/DDBJ databases">
        <authorList>
            <person name="McCartney M.A."/>
            <person name="Auch B."/>
            <person name="Kono T."/>
            <person name="Mallez S."/>
            <person name="Becker A."/>
            <person name="Gohl D.M."/>
            <person name="Silverstein K.A.T."/>
            <person name="Koren S."/>
            <person name="Bechman K.B."/>
            <person name="Herman A."/>
            <person name="Abrahante J.E."/>
            <person name="Garbe J."/>
        </authorList>
    </citation>
    <scope>NUCLEOTIDE SEQUENCE</scope>
    <source>
        <strain evidence="2">Duluth1</strain>
        <tissue evidence="2">Whole animal</tissue>
    </source>
</reference>
<keyword evidence="3" id="KW-1185">Reference proteome</keyword>
<dbReference type="InterPro" id="IPR036645">
    <property type="entry name" value="Elafin-like_sf"/>
</dbReference>
<dbReference type="AlphaFoldDB" id="A0A9D4S7J0"/>
<gene>
    <name evidence="2" type="ORF">DPMN_016822</name>
</gene>
<dbReference type="Proteomes" id="UP000828390">
    <property type="component" value="Unassembled WGS sequence"/>
</dbReference>
<dbReference type="Gene3D" id="4.10.75.10">
    <property type="entry name" value="Elafin-like"/>
    <property type="match status" value="1"/>
</dbReference>
<dbReference type="InterPro" id="IPR008197">
    <property type="entry name" value="WAP_dom"/>
</dbReference>
<organism evidence="2 3">
    <name type="scientific">Dreissena polymorpha</name>
    <name type="common">Zebra mussel</name>
    <name type="synonym">Mytilus polymorpha</name>
    <dbReference type="NCBI Taxonomy" id="45954"/>
    <lineage>
        <taxon>Eukaryota</taxon>
        <taxon>Metazoa</taxon>
        <taxon>Spiralia</taxon>
        <taxon>Lophotrochozoa</taxon>
        <taxon>Mollusca</taxon>
        <taxon>Bivalvia</taxon>
        <taxon>Autobranchia</taxon>
        <taxon>Heteroconchia</taxon>
        <taxon>Euheterodonta</taxon>
        <taxon>Imparidentia</taxon>
        <taxon>Neoheterodontei</taxon>
        <taxon>Myida</taxon>
        <taxon>Dreissenoidea</taxon>
        <taxon>Dreissenidae</taxon>
        <taxon>Dreissena</taxon>
    </lineage>
</organism>
<reference evidence="2" key="1">
    <citation type="journal article" date="2019" name="bioRxiv">
        <title>The Genome of the Zebra Mussel, Dreissena polymorpha: A Resource for Invasive Species Research.</title>
        <authorList>
            <person name="McCartney M.A."/>
            <person name="Auch B."/>
            <person name="Kono T."/>
            <person name="Mallez S."/>
            <person name="Zhang Y."/>
            <person name="Obille A."/>
            <person name="Becker A."/>
            <person name="Abrahante J.E."/>
            <person name="Garbe J."/>
            <person name="Badalamenti J.P."/>
            <person name="Herman A."/>
            <person name="Mangelson H."/>
            <person name="Liachko I."/>
            <person name="Sullivan S."/>
            <person name="Sone E.D."/>
            <person name="Koren S."/>
            <person name="Silverstein K.A.T."/>
            <person name="Beckman K.B."/>
            <person name="Gohl D.M."/>
        </authorList>
    </citation>
    <scope>NUCLEOTIDE SEQUENCE</scope>
    <source>
        <strain evidence="2">Duluth1</strain>
        <tissue evidence="2">Whole animal</tissue>
    </source>
</reference>
<dbReference type="SMART" id="SM00060">
    <property type="entry name" value="FN3"/>
    <property type="match status" value="1"/>
</dbReference>
<evidence type="ECO:0000313" key="3">
    <source>
        <dbReference type="Proteomes" id="UP000828390"/>
    </source>
</evidence>
<dbReference type="InterPro" id="IPR036116">
    <property type="entry name" value="FN3_sf"/>
</dbReference>
<dbReference type="CDD" id="cd00199">
    <property type="entry name" value="WAP"/>
    <property type="match status" value="1"/>
</dbReference>
<dbReference type="Pfam" id="PF00095">
    <property type="entry name" value="WAP"/>
    <property type="match status" value="1"/>
</dbReference>
<name>A0A9D4S7J0_DREPO</name>
<accession>A0A9D4S7J0</accession>
<sequence length="137" mass="15415">MQAPVRIEVTVKGPNSVKVRWYDPTLAADQLIRDRRYYTVRYHSFSIGQYVYVNVTDMPARIENLRAATDYKFTVRVNDPPYLSEWSEEEQATTASQYITKAGECPAVDDDTAGICVEECRADGDCDGAEKCCSNGL</sequence>
<dbReference type="CDD" id="cd00063">
    <property type="entry name" value="FN3"/>
    <property type="match status" value="1"/>
</dbReference>
<dbReference type="InterPro" id="IPR013783">
    <property type="entry name" value="Ig-like_fold"/>
</dbReference>
<protein>
    <recommendedName>
        <fullName evidence="1">Fibronectin type-III domain-containing protein</fullName>
    </recommendedName>
</protein>
<dbReference type="GO" id="GO:0005576">
    <property type="term" value="C:extracellular region"/>
    <property type="evidence" value="ECO:0007669"/>
    <property type="project" value="InterPro"/>
</dbReference>
<dbReference type="Pfam" id="PF00041">
    <property type="entry name" value="fn3"/>
    <property type="match status" value="1"/>
</dbReference>
<dbReference type="Gene3D" id="2.60.40.10">
    <property type="entry name" value="Immunoglobulins"/>
    <property type="match status" value="1"/>
</dbReference>
<evidence type="ECO:0000259" key="1">
    <source>
        <dbReference type="PROSITE" id="PS50853"/>
    </source>
</evidence>
<comment type="caution">
    <text evidence="2">The sequence shown here is derived from an EMBL/GenBank/DDBJ whole genome shotgun (WGS) entry which is preliminary data.</text>
</comment>
<evidence type="ECO:0000313" key="2">
    <source>
        <dbReference type="EMBL" id="KAH3892697.1"/>
    </source>
</evidence>
<dbReference type="InterPro" id="IPR003961">
    <property type="entry name" value="FN3_dom"/>
</dbReference>
<dbReference type="SUPFAM" id="SSF49265">
    <property type="entry name" value="Fibronectin type III"/>
    <property type="match status" value="1"/>
</dbReference>
<dbReference type="EMBL" id="JAIWYP010000001">
    <property type="protein sequence ID" value="KAH3892697.1"/>
    <property type="molecule type" value="Genomic_DNA"/>
</dbReference>
<dbReference type="PROSITE" id="PS50853">
    <property type="entry name" value="FN3"/>
    <property type="match status" value="1"/>
</dbReference>
<dbReference type="GO" id="GO:0030414">
    <property type="term" value="F:peptidase inhibitor activity"/>
    <property type="evidence" value="ECO:0007669"/>
    <property type="project" value="InterPro"/>
</dbReference>
<dbReference type="SUPFAM" id="SSF57256">
    <property type="entry name" value="Elafin-like"/>
    <property type="match status" value="1"/>
</dbReference>